<keyword evidence="2" id="KW-0328">Glycosyltransferase</keyword>
<reference evidence="4 5" key="1">
    <citation type="submission" date="2015-09" db="EMBL/GenBank/DDBJ databases">
        <title>Draft genome of the scarab beetle Oryctes borbonicus.</title>
        <authorList>
            <person name="Meyer J.M."/>
            <person name="Markov G.V."/>
            <person name="Baskaran P."/>
            <person name="Herrmann M."/>
            <person name="Sommer R.J."/>
            <person name="Roedelsperger C."/>
        </authorList>
    </citation>
    <scope>NUCLEOTIDE SEQUENCE [LARGE SCALE GENOMIC DNA]</scope>
    <source>
        <strain evidence="4">OB123</strain>
        <tissue evidence="4">Whole animal</tissue>
    </source>
</reference>
<comment type="similarity">
    <text evidence="1">Belongs to the UDP-glycosyltransferase family.</text>
</comment>
<name>A0A0T6BBF6_9SCAR</name>
<dbReference type="FunFam" id="3.40.50.2000:FF:000050">
    <property type="entry name" value="UDP-glucuronosyltransferase"/>
    <property type="match status" value="1"/>
</dbReference>
<dbReference type="OrthoDB" id="5835829at2759"/>
<dbReference type="InterPro" id="IPR050271">
    <property type="entry name" value="UDP-glycosyltransferase"/>
</dbReference>
<dbReference type="Proteomes" id="UP000051574">
    <property type="component" value="Unassembled WGS sequence"/>
</dbReference>
<dbReference type="Gene3D" id="3.40.50.2000">
    <property type="entry name" value="Glycogen Phosphorylase B"/>
    <property type="match status" value="1"/>
</dbReference>
<accession>A0A0T6BBF6</accession>
<evidence type="ECO:0000256" key="2">
    <source>
        <dbReference type="ARBA" id="ARBA00022676"/>
    </source>
</evidence>
<dbReference type="PANTHER" id="PTHR48043">
    <property type="entry name" value="EG:EG0003.4 PROTEIN-RELATED"/>
    <property type="match status" value="1"/>
</dbReference>
<evidence type="ECO:0000256" key="3">
    <source>
        <dbReference type="ARBA" id="ARBA00022679"/>
    </source>
</evidence>
<dbReference type="InterPro" id="IPR002213">
    <property type="entry name" value="UDP_glucos_trans"/>
</dbReference>
<evidence type="ECO:0000313" key="5">
    <source>
        <dbReference type="Proteomes" id="UP000051574"/>
    </source>
</evidence>
<dbReference type="PANTHER" id="PTHR48043:SF159">
    <property type="entry name" value="EG:EG0003.4 PROTEIN-RELATED"/>
    <property type="match status" value="1"/>
</dbReference>
<comment type="caution">
    <text evidence="4">The sequence shown here is derived from an EMBL/GenBank/DDBJ whole genome shotgun (WGS) entry which is preliminary data.</text>
</comment>
<keyword evidence="3 4" id="KW-0808">Transferase</keyword>
<gene>
    <name evidence="4" type="ORF">AMK59_2840</name>
</gene>
<dbReference type="AlphaFoldDB" id="A0A0T6BBF6"/>
<dbReference type="SUPFAM" id="SSF53756">
    <property type="entry name" value="UDP-Glycosyltransferase/glycogen phosphorylase"/>
    <property type="match status" value="1"/>
</dbReference>
<proteinExistence type="inferred from homology"/>
<dbReference type="CDD" id="cd03784">
    <property type="entry name" value="GT1_Gtf-like"/>
    <property type="match status" value="1"/>
</dbReference>
<dbReference type="GO" id="GO:0008194">
    <property type="term" value="F:UDP-glycosyltransferase activity"/>
    <property type="evidence" value="ECO:0007669"/>
    <property type="project" value="InterPro"/>
</dbReference>
<protein>
    <submittedName>
        <fullName evidence="4">Glycosyltransferase</fullName>
    </submittedName>
</protein>
<evidence type="ECO:0000256" key="1">
    <source>
        <dbReference type="ARBA" id="ARBA00009995"/>
    </source>
</evidence>
<evidence type="ECO:0000313" key="4">
    <source>
        <dbReference type="EMBL" id="KRT84659.1"/>
    </source>
</evidence>
<sequence>AFIFSENVGTLLQEQSRLSSFTMMKILPEILNMTLHSHAMQELLKPDNKFDVIIQSYMFNEAFLALSHHFNARVIGFVPFSTLPHIVSLTGNSAPYSYVPLPFSGHTDDMSFLQRTVNMIAGQFVSLLYNCCAYPKQEKIMRERFPDFPPLAEIERERVDLIFSNNHFSNESPRPQTPNIIYIGGYHVQEPEPLTPEVQKILDNSPEGVVFLAFGTHVQVEKLPKEKIDAFLNTFSKIPYKVLLKYDGFLANKPENVETVAWIPQRGVLAHRNVKIFVSHGGKGSATESLYYGVPVLCVSFFGDQWKNCEDIAEYNYGIHLPFQDVTKETFENAFDELDSNPK</sequence>
<feature type="non-terminal residue" evidence="4">
    <location>
        <position position="1"/>
    </location>
</feature>
<organism evidence="4 5">
    <name type="scientific">Oryctes borbonicus</name>
    <dbReference type="NCBI Taxonomy" id="1629725"/>
    <lineage>
        <taxon>Eukaryota</taxon>
        <taxon>Metazoa</taxon>
        <taxon>Ecdysozoa</taxon>
        <taxon>Arthropoda</taxon>
        <taxon>Hexapoda</taxon>
        <taxon>Insecta</taxon>
        <taxon>Pterygota</taxon>
        <taxon>Neoptera</taxon>
        <taxon>Endopterygota</taxon>
        <taxon>Coleoptera</taxon>
        <taxon>Polyphaga</taxon>
        <taxon>Scarabaeiformia</taxon>
        <taxon>Scarabaeidae</taxon>
        <taxon>Dynastinae</taxon>
        <taxon>Oryctes</taxon>
    </lineage>
</organism>
<dbReference type="Pfam" id="PF00201">
    <property type="entry name" value="UDPGT"/>
    <property type="match status" value="1"/>
</dbReference>
<dbReference type="EMBL" id="LJIG01002281">
    <property type="protein sequence ID" value="KRT84659.1"/>
    <property type="molecule type" value="Genomic_DNA"/>
</dbReference>
<keyword evidence="5" id="KW-1185">Reference proteome</keyword>